<keyword evidence="4 7" id="KW-0949">S-adenosyl-L-methionine</keyword>
<dbReference type="EMBL" id="BAET01000002">
    <property type="protein sequence ID" value="GAB54304.1"/>
    <property type="molecule type" value="Genomic_DNA"/>
</dbReference>
<dbReference type="GO" id="GO:0000049">
    <property type="term" value="F:tRNA binding"/>
    <property type="evidence" value="ECO:0007669"/>
    <property type="project" value="UniProtKB-UniRule"/>
</dbReference>
<dbReference type="AlphaFoldDB" id="H5T7M7"/>
<dbReference type="CDD" id="cd18092">
    <property type="entry name" value="SpoU-like_TrmH"/>
    <property type="match status" value="1"/>
</dbReference>
<feature type="binding site" evidence="7">
    <location>
        <position position="101"/>
    </location>
    <ligand>
        <name>S-adenosyl-L-methionine</name>
        <dbReference type="ChEBI" id="CHEBI:59789"/>
    </ligand>
</feature>
<dbReference type="NCBIfam" id="NF008295">
    <property type="entry name" value="PRK11081.1"/>
    <property type="match status" value="1"/>
</dbReference>
<evidence type="ECO:0000256" key="3">
    <source>
        <dbReference type="ARBA" id="ARBA00022679"/>
    </source>
</evidence>
<feature type="domain" description="RNA methyltransferase SpoU/TrmH type C-terminal" evidence="9">
    <location>
        <begin position="168"/>
        <end position="220"/>
    </location>
</feature>
<dbReference type="InterPro" id="IPR033671">
    <property type="entry name" value="TrmH"/>
</dbReference>
<keyword evidence="5 7" id="KW-0819">tRNA processing</keyword>
<organism evidence="10 11">
    <name type="scientific">Glaciecola punicea ACAM 611</name>
    <dbReference type="NCBI Taxonomy" id="1121923"/>
    <lineage>
        <taxon>Bacteria</taxon>
        <taxon>Pseudomonadati</taxon>
        <taxon>Pseudomonadota</taxon>
        <taxon>Gammaproteobacteria</taxon>
        <taxon>Alteromonadales</taxon>
        <taxon>Alteromonadaceae</taxon>
        <taxon>Glaciecola</taxon>
    </lineage>
</organism>
<keyword evidence="6 7" id="KW-0694">RNA-binding</keyword>
<dbReference type="GO" id="GO:0002938">
    <property type="term" value="P:tRNA guanine ribose methylation"/>
    <property type="evidence" value="ECO:0007669"/>
    <property type="project" value="UniProtKB-UniRule"/>
</dbReference>
<protein>
    <recommendedName>
        <fullName evidence="7">tRNA (guanosine(18)-2'-O)-methyltransferase</fullName>
        <ecNumber evidence="7">2.1.1.34</ecNumber>
    </recommendedName>
    <alternativeName>
        <fullName evidence="7">tRNA [Gm18] methyltransferase</fullName>
    </alternativeName>
</protein>
<reference evidence="10 11" key="1">
    <citation type="journal article" date="2012" name="J. Bacteriol.">
        <title>Genome sequence of proteorhodopsin-containing sea ice bacterium Glaciecola punicea ACAM 611T.</title>
        <authorList>
            <person name="Qin Q.-L."/>
            <person name="Xie B.-B."/>
            <person name="Shu Y.-L."/>
            <person name="Rong J.-C."/>
            <person name="Zhao D.-L."/>
            <person name="Zhang X.-Y."/>
            <person name="Chen X.-L."/>
            <person name="Zhou B.-C."/>
            <person name="Zhanga Y.-Z."/>
        </authorList>
    </citation>
    <scope>NUCLEOTIDE SEQUENCE [LARGE SCALE GENOMIC DNA]</scope>
    <source>
        <strain evidence="10 11">ACAM 611</strain>
    </source>
</reference>
<dbReference type="Gene3D" id="3.40.1280.10">
    <property type="match status" value="1"/>
</dbReference>
<dbReference type="InterPro" id="IPR029028">
    <property type="entry name" value="Alpha/beta_knot_MTases"/>
</dbReference>
<dbReference type="SUPFAM" id="SSF75217">
    <property type="entry name" value="alpha/beta knot"/>
    <property type="match status" value="1"/>
</dbReference>
<comment type="function">
    <text evidence="7">Catalyzes the 2'-O methylation of guanosine at position 18 in tRNA.</text>
</comment>
<evidence type="ECO:0000256" key="1">
    <source>
        <dbReference type="ARBA" id="ARBA00022555"/>
    </source>
</evidence>
<gene>
    <name evidence="7 10" type="primary">trmH</name>
    <name evidence="10" type="ORF">GPUN_0150</name>
</gene>
<evidence type="ECO:0000256" key="7">
    <source>
        <dbReference type="HAMAP-Rule" id="MF_02060"/>
    </source>
</evidence>
<keyword evidence="3 7" id="KW-0808">Transferase</keyword>
<keyword evidence="1 7" id="KW-0820">tRNA-binding</keyword>
<dbReference type="Pfam" id="PF12105">
    <property type="entry name" value="SpoU_methylas_C"/>
    <property type="match status" value="1"/>
</dbReference>
<dbReference type="Proteomes" id="UP000053586">
    <property type="component" value="Unassembled WGS sequence"/>
</dbReference>
<dbReference type="GO" id="GO:0141100">
    <property type="term" value="F:tRNA (guanine(18)-2'-O)-methyltransferase activity"/>
    <property type="evidence" value="ECO:0007669"/>
    <property type="project" value="UniProtKB-UniRule"/>
</dbReference>
<evidence type="ECO:0000259" key="9">
    <source>
        <dbReference type="Pfam" id="PF12105"/>
    </source>
</evidence>
<dbReference type="EC" id="2.1.1.34" evidence="7"/>
<reference evidence="10 11" key="2">
    <citation type="journal article" date="2017" name="Antonie Van Leeuwenhoek">
        <title>Rhizobium rhizosphaerae sp. nov., a novel species isolated from rice rhizosphere.</title>
        <authorList>
            <person name="Zhao J.J."/>
            <person name="Zhang J."/>
            <person name="Zhang R.J."/>
            <person name="Zhang C.W."/>
            <person name="Yin H.Q."/>
            <person name="Zhang X.X."/>
        </authorList>
    </citation>
    <scope>NUCLEOTIDE SEQUENCE [LARGE SCALE GENOMIC DNA]</scope>
    <source>
        <strain evidence="10 11">ACAM 611</strain>
    </source>
</reference>
<dbReference type="InterPro" id="IPR022724">
    <property type="entry name" value="rRNA_MeTrfase_SpoU_C"/>
</dbReference>
<evidence type="ECO:0000256" key="5">
    <source>
        <dbReference type="ARBA" id="ARBA00022694"/>
    </source>
</evidence>
<comment type="caution">
    <text evidence="7">Lacks conserved residue(s) required for the propagation of feature annotation.</text>
</comment>
<evidence type="ECO:0000313" key="10">
    <source>
        <dbReference type="EMBL" id="GAB54304.1"/>
    </source>
</evidence>
<keyword evidence="11" id="KW-1185">Reference proteome</keyword>
<proteinExistence type="inferred from homology"/>
<sequence length="233" mass="26348">MSHSQSMTPVRYHKIRTLLSKRQPDLTLLLEEVHKPHNVSAIIRSADAVGVHRLHAVWENNRPLLRSTAMGSQVWVDMQRHSSAEDAITYFKSQNMQVLVTHLDQNAVDFRKIDFTKPTAIVLGQEKTGATSEAIAMCDYSIAIPMLGMVQSLNVSVAAALILYEAQRQRDNAGMYEHNRLSEEQAQLVLFEGGFPVLYAQCVKRNLPFPFINGNGEIEASEQWWQALQFSQK</sequence>
<dbReference type="PANTHER" id="PTHR43453">
    <property type="entry name" value="RRNA METHYLASE-LIKE"/>
    <property type="match status" value="1"/>
</dbReference>
<evidence type="ECO:0000313" key="11">
    <source>
        <dbReference type="Proteomes" id="UP000053586"/>
    </source>
</evidence>
<comment type="caution">
    <text evidence="10">The sequence shown here is derived from an EMBL/GenBank/DDBJ whole genome shotgun (WGS) entry which is preliminary data.</text>
</comment>
<comment type="similarity">
    <text evidence="7">Belongs to the class IV-like SAM-binding methyltransferase superfamily. RNA methyltransferase TrmH family.</text>
</comment>
<dbReference type="Pfam" id="PF00588">
    <property type="entry name" value="SpoU_methylase"/>
    <property type="match status" value="1"/>
</dbReference>
<evidence type="ECO:0000256" key="6">
    <source>
        <dbReference type="ARBA" id="ARBA00022884"/>
    </source>
</evidence>
<evidence type="ECO:0000256" key="4">
    <source>
        <dbReference type="ARBA" id="ARBA00022691"/>
    </source>
</evidence>
<feature type="binding site" evidence="7">
    <location>
        <position position="153"/>
    </location>
    <ligand>
        <name>S-adenosyl-L-methionine</name>
        <dbReference type="ChEBI" id="CHEBI:59789"/>
    </ligand>
</feature>
<evidence type="ECO:0000259" key="8">
    <source>
        <dbReference type="Pfam" id="PF00588"/>
    </source>
</evidence>
<name>H5T7M7_9ALTE</name>
<dbReference type="STRING" id="56804.BAE46_04050"/>
<dbReference type="PANTHER" id="PTHR43453:SF1">
    <property type="entry name" value="TRNA_RRNA METHYLTRANSFERASE SPOU TYPE DOMAIN-CONTAINING PROTEIN"/>
    <property type="match status" value="1"/>
</dbReference>
<accession>H5T7M7</accession>
<evidence type="ECO:0000256" key="2">
    <source>
        <dbReference type="ARBA" id="ARBA00022603"/>
    </source>
</evidence>
<feature type="binding site" evidence="7">
    <location>
        <position position="144"/>
    </location>
    <ligand>
        <name>S-adenosyl-L-methionine</name>
        <dbReference type="ChEBI" id="CHEBI:59789"/>
    </ligand>
</feature>
<keyword evidence="2 7" id="KW-0489">Methyltransferase</keyword>
<dbReference type="eggNOG" id="COG0566">
    <property type="taxonomic scope" value="Bacteria"/>
</dbReference>
<comment type="catalytic activity">
    <reaction evidence="7">
        <text>guanosine(18) in tRNA + S-adenosyl-L-methionine = 2'-O-methylguanosine(18) in tRNA + S-adenosyl-L-homocysteine + H(+)</text>
        <dbReference type="Rhea" id="RHEA:20077"/>
        <dbReference type="Rhea" id="RHEA-COMP:10190"/>
        <dbReference type="Rhea" id="RHEA-COMP:10192"/>
        <dbReference type="ChEBI" id="CHEBI:15378"/>
        <dbReference type="ChEBI" id="CHEBI:57856"/>
        <dbReference type="ChEBI" id="CHEBI:59789"/>
        <dbReference type="ChEBI" id="CHEBI:74269"/>
        <dbReference type="ChEBI" id="CHEBI:74445"/>
        <dbReference type="EC" id="2.1.1.34"/>
    </reaction>
</comment>
<feature type="domain" description="tRNA/rRNA methyltransferase SpoU type" evidence="8">
    <location>
        <begin position="26"/>
        <end position="164"/>
    </location>
</feature>
<dbReference type="InterPro" id="IPR029026">
    <property type="entry name" value="tRNA_m1G_MTases_N"/>
</dbReference>
<dbReference type="InterPro" id="IPR001537">
    <property type="entry name" value="SpoU_MeTrfase"/>
</dbReference>
<dbReference type="HAMAP" id="MF_02060">
    <property type="entry name" value="tRNA_methyltr_TrmH"/>
    <property type="match status" value="1"/>
</dbReference>